<dbReference type="OrthoDB" id="9760333at2"/>
<keyword evidence="2" id="KW-0813">Transport</keyword>
<gene>
    <name evidence="12" type="ORF">HY29_13520</name>
</gene>
<dbReference type="InterPro" id="IPR036942">
    <property type="entry name" value="Beta-barrel_TonB_sf"/>
</dbReference>
<keyword evidence="9" id="KW-0732">Signal</keyword>
<dbReference type="STRING" id="1280946.HY29_13520"/>
<dbReference type="Gene3D" id="2.40.170.20">
    <property type="entry name" value="TonB-dependent receptor, beta-barrel domain"/>
    <property type="match status" value="1"/>
</dbReference>
<organism evidence="12 13">
    <name type="scientific">Hyphomonas beringensis</name>
    <dbReference type="NCBI Taxonomy" id="1280946"/>
    <lineage>
        <taxon>Bacteria</taxon>
        <taxon>Pseudomonadati</taxon>
        <taxon>Pseudomonadota</taxon>
        <taxon>Alphaproteobacteria</taxon>
        <taxon>Hyphomonadales</taxon>
        <taxon>Hyphomonadaceae</taxon>
        <taxon>Hyphomonas</taxon>
    </lineage>
</organism>
<evidence type="ECO:0000256" key="3">
    <source>
        <dbReference type="ARBA" id="ARBA00022452"/>
    </source>
</evidence>
<evidence type="ECO:0000259" key="11">
    <source>
        <dbReference type="Pfam" id="PF07715"/>
    </source>
</evidence>
<dbReference type="InterPro" id="IPR012910">
    <property type="entry name" value="Plug_dom"/>
</dbReference>
<dbReference type="InterPro" id="IPR039426">
    <property type="entry name" value="TonB-dep_rcpt-like"/>
</dbReference>
<dbReference type="GO" id="GO:0015344">
    <property type="term" value="F:siderophore uptake transmembrane transporter activity"/>
    <property type="evidence" value="ECO:0007669"/>
    <property type="project" value="TreeGrafter"/>
</dbReference>
<evidence type="ECO:0000256" key="5">
    <source>
        <dbReference type="ARBA" id="ARBA00023077"/>
    </source>
</evidence>
<comment type="similarity">
    <text evidence="8">Belongs to the TonB-dependent receptor family.</text>
</comment>
<feature type="domain" description="TonB-dependent receptor plug" evidence="11">
    <location>
        <begin position="59"/>
        <end position="145"/>
    </location>
</feature>
<dbReference type="EMBL" id="AWFF01000035">
    <property type="protein sequence ID" value="KCZ54695.1"/>
    <property type="molecule type" value="Genomic_DNA"/>
</dbReference>
<evidence type="ECO:0000256" key="4">
    <source>
        <dbReference type="ARBA" id="ARBA00022692"/>
    </source>
</evidence>
<feature type="chain" id="PRO_5001618268" evidence="9">
    <location>
        <begin position="24"/>
        <end position="698"/>
    </location>
</feature>
<dbReference type="eggNOG" id="COG4206">
    <property type="taxonomic scope" value="Bacteria"/>
</dbReference>
<evidence type="ECO:0000313" key="12">
    <source>
        <dbReference type="EMBL" id="KCZ54695.1"/>
    </source>
</evidence>
<keyword evidence="7" id="KW-0998">Cell outer membrane</keyword>
<dbReference type="AlphaFoldDB" id="A0A062UF26"/>
<feature type="domain" description="TonB-dependent receptor-like beta-barrel" evidence="10">
    <location>
        <begin position="211"/>
        <end position="657"/>
    </location>
</feature>
<keyword evidence="6 8" id="KW-0472">Membrane</keyword>
<name>A0A062UF26_9PROT</name>
<evidence type="ECO:0000256" key="8">
    <source>
        <dbReference type="RuleBase" id="RU003357"/>
    </source>
</evidence>
<evidence type="ECO:0000256" key="1">
    <source>
        <dbReference type="ARBA" id="ARBA00004571"/>
    </source>
</evidence>
<comment type="caution">
    <text evidence="12">The sequence shown here is derived from an EMBL/GenBank/DDBJ whole genome shotgun (WGS) entry which is preliminary data.</text>
</comment>
<keyword evidence="5 8" id="KW-0798">TonB box</keyword>
<evidence type="ECO:0000256" key="7">
    <source>
        <dbReference type="ARBA" id="ARBA00023237"/>
    </source>
</evidence>
<dbReference type="PATRIC" id="fig|1280946.3.peg.1716"/>
<dbReference type="Pfam" id="PF07715">
    <property type="entry name" value="Plug"/>
    <property type="match status" value="1"/>
</dbReference>
<evidence type="ECO:0000259" key="10">
    <source>
        <dbReference type="Pfam" id="PF00593"/>
    </source>
</evidence>
<proteinExistence type="inferred from homology"/>
<dbReference type="GO" id="GO:0009279">
    <property type="term" value="C:cell outer membrane"/>
    <property type="evidence" value="ECO:0007669"/>
    <property type="project" value="UniProtKB-SubCell"/>
</dbReference>
<dbReference type="PANTHER" id="PTHR30069:SF49">
    <property type="entry name" value="OUTER MEMBRANE PROTEIN C"/>
    <property type="match status" value="1"/>
</dbReference>
<keyword evidence="3" id="KW-1134">Transmembrane beta strand</keyword>
<dbReference type="Proteomes" id="UP000027037">
    <property type="component" value="Unassembled WGS sequence"/>
</dbReference>
<evidence type="ECO:0000256" key="9">
    <source>
        <dbReference type="SAM" id="SignalP"/>
    </source>
</evidence>
<accession>A0A062UF26</accession>
<dbReference type="Pfam" id="PF00593">
    <property type="entry name" value="TonB_dep_Rec_b-barrel"/>
    <property type="match status" value="1"/>
</dbReference>
<comment type="subcellular location">
    <subcellularLocation>
        <location evidence="1">Cell outer membrane</location>
        <topology evidence="1">Multi-pass membrane protein</topology>
    </subcellularLocation>
</comment>
<feature type="signal peptide" evidence="9">
    <location>
        <begin position="1"/>
        <end position="23"/>
    </location>
</feature>
<evidence type="ECO:0000256" key="2">
    <source>
        <dbReference type="ARBA" id="ARBA00022448"/>
    </source>
</evidence>
<sequence length="698" mass="74775">MKRTLMTGAGLIALALPGLTAHAQDDTAPALQDVIIVTGQRVTTATDTTITPEAAPLTGMDITHLTARTPGAARIGNGELSGQVQYRGLFGERMNLRLDGQSIASGGPNLMDPVFHYAPTPLIASVVIDRGVSPVSAGPGLAGGADAVFKKVDFSDSSDPALGYDVMLGGRTANDSYAAGGVIGASTDTWRANLLASYEKGGDTEYKDGTIGGSEFERGVYGLSTGLRTDIGTFTLDARRQNTGPSGNPPFPMDIRYFDTDFARLGYKTELGGVTWEAEVHYSDVAHAMNNYDLRPAPTPAKHRETMAYATTKGASVKAGLDAFGGNLLMGVDMENAEHDVLITNPKNAMFFVSPFPDIEMDRLGAFAEWTGGLGVFEGQLGVRIDQNEYDSGNATLGAMLPAGPQMLAMQFNAADRSGEDTTADIVARLWTPMENNISWRVTLARKQNMPGYIQRYGWLPINASGGLADGNIYVGNLDLDPETALIAEAGFDYATGKVYARPTVYVRQIDDYIQGVPFDDTPGTINSPVEMVANMNGDPTPLRWANVDARLYGFDMDFGYDFDGPLRIDSVLNYVRGERRDIDDNLYRIAAPSLTTGLTWEGGVWSATFETRAVAEQDEVSLTNSEAASPGYVTLSLYGDWQVKDGVRLSAGVENLLDQVTRDHLSGYNRNGFGDVALGTRVPGAGRGAFIRLSFVG</sequence>
<protein>
    <submittedName>
        <fullName evidence="12">Uncharacterized protein</fullName>
    </submittedName>
</protein>
<dbReference type="PANTHER" id="PTHR30069">
    <property type="entry name" value="TONB-DEPENDENT OUTER MEMBRANE RECEPTOR"/>
    <property type="match status" value="1"/>
</dbReference>
<evidence type="ECO:0000313" key="13">
    <source>
        <dbReference type="Proteomes" id="UP000027037"/>
    </source>
</evidence>
<dbReference type="InterPro" id="IPR000531">
    <property type="entry name" value="Beta-barrel_TonB"/>
</dbReference>
<keyword evidence="13" id="KW-1185">Reference proteome</keyword>
<dbReference type="RefSeq" id="WP_034795668.1">
    <property type="nucleotide sequence ID" value="NZ_AWFF01000035.1"/>
</dbReference>
<keyword evidence="4" id="KW-0812">Transmembrane</keyword>
<evidence type="ECO:0000256" key="6">
    <source>
        <dbReference type="ARBA" id="ARBA00023136"/>
    </source>
</evidence>
<dbReference type="SUPFAM" id="SSF56935">
    <property type="entry name" value="Porins"/>
    <property type="match status" value="1"/>
</dbReference>
<reference evidence="12 13" key="1">
    <citation type="journal article" date="2014" name="Antonie Van Leeuwenhoek">
        <title>Hyphomonas beringensis sp. nov. and Hyphomonas chukchiensis sp. nov., isolated from surface seawater of the Bering Sea and Chukchi Sea.</title>
        <authorList>
            <person name="Li C."/>
            <person name="Lai Q."/>
            <person name="Li G."/>
            <person name="Dong C."/>
            <person name="Wang J."/>
            <person name="Liao Y."/>
            <person name="Shao Z."/>
        </authorList>
    </citation>
    <scope>NUCLEOTIDE SEQUENCE [LARGE SCALE GENOMIC DNA]</scope>
    <source>
        <strain evidence="12 13">25B14_1</strain>
    </source>
</reference>
<dbReference type="GO" id="GO:0044718">
    <property type="term" value="P:siderophore transmembrane transport"/>
    <property type="evidence" value="ECO:0007669"/>
    <property type="project" value="TreeGrafter"/>
</dbReference>